<dbReference type="eggNOG" id="COG2314">
    <property type="taxonomic scope" value="Bacteria"/>
</dbReference>
<evidence type="ECO:0000259" key="6">
    <source>
        <dbReference type="Pfam" id="PF05154"/>
    </source>
</evidence>
<evidence type="ECO:0000256" key="2">
    <source>
        <dbReference type="ARBA" id="ARBA00022692"/>
    </source>
</evidence>
<evidence type="ECO:0000313" key="8">
    <source>
        <dbReference type="EMBL" id="KFF41800.1"/>
    </source>
</evidence>
<dbReference type="STRING" id="1527444.ucyna2_00429"/>
<dbReference type="GO" id="GO:0016020">
    <property type="term" value="C:membrane"/>
    <property type="evidence" value="ECO:0007669"/>
    <property type="project" value="UniProtKB-SubCell"/>
</dbReference>
<evidence type="ECO:0000313" key="9">
    <source>
        <dbReference type="Proteomes" id="UP000028922"/>
    </source>
</evidence>
<dbReference type="InterPro" id="IPR007829">
    <property type="entry name" value="TM2"/>
</dbReference>
<evidence type="ECO:0000256" key="3">
    <source>
        <dbReference type="ARBA" id="ARBA00022989"/>
    </source>
</evidence>
<dbReference type="InterPro" id="IPR018649">
    <property type="entry name" value="SHOCT"/>
</dbReference>
<evidence type="ECO:0000259" key="7">
    <source>
        <dbReference type="Pfam" id="PF09851"/>
    </source>
</evidence>
<protein>
    <submittedName>
        <fullName evidence="8">Putative membrane protein</fullName>
    </submittedName>
</protein>
<sequence length="149" mass="17133">MQRLEKLLTQPKNRKVGITLALLSTVVPWPIAGVHKFYLGQPVWGVMYFLLWNTPIPSIACAIDALWYFAQGEEQFNNQFNNLPILEPAKAKSKLPSMATHTQQVRKVEPLQIDMVSGGLRELDKLRAEGLITDYEFEQKRRQLLDRIN</sequence>
<feature type="domain" description="SHOCT" evidence="7">
    <location>
        <begin position="120"/>
        <end position="145"/>
    </location>
</feature>
<dbReference type="Proteomes" id="UP000028922">
    <property type="component" value="Unassembled WGS sequence"/>
</dbReference>
<proteinExistence type="predicted"/>
<organism evidence="8 9">
    <name type="scientific">Candidatus Atelocyanobacterium thalassa isolate SIO64986</name>
    <dbReference type="NCBI Taxonomy" id="1527444"/>
    <lineage>
        <taxon>Bacteria</taxon>
        <taxon>Bacillati</taxon>
        <taxon>Cyanobacteriota</taxon>
        <taxon>Cyanophyceae</taxon>
        <taxon>Oscillatoriophycideae</taxon>
        <taxon>Chroococcales</taxon>
        <taxon>Aphanothecaceae</taxon>
        <taxon>Candidatus Atelocyanobacterium</taxon>
        <taxon>Candidatus Atelocyanobacterium thalassae</taxon>
    </lineage>
</organism>
<reference evidence="8 9" key="1">
    <citation type="submission" date="2014-08" db="EMBL/GenBank/DDBJ databases">
        <title>Comparative genomics reveals surprising divergence of two closely related strains of uncultivated UCYN-A cyanobacteria.</title>
        <authorList>
            <person name="Bombar D."/>
            <person name="Heller P."/>
            <person name="Sanchez-Baracaldo P."/>
            <person name="Carter B.J."/>
            <person name="Zert J.P."/>
        </authorList>
    </citation>
    <scope>NUCLEOTIDE SEQUENCE [LARGE SCALE GENOMIC DNA]</scope>
</reference>
<keyword evidence="2 5" id="KW-0812">Transmembrane</keyword>
<dbReference type="Pfam" id="PF09851">
    <property type="entry name" value="SHOCT"/>
    <property type="match status" value="1"/>
</dbReference>
<comment type="caution">
    <text evidence="8">The sequence shown here is derived from an EMBL/GenBank/DDBJ whole genome shotgun (WGS) entry which is preliminary data.</text>
</comment>
<evidence type="ECO:0000256" key="5">
    <source>
        <dbReference type="SAM" id="Phobius"/>
    </source>
</evidence>
<keyword evidence="4 5" id="KW-0472">Membrane</keyword>
<gene>
    <name evidence="8" type="ORF">ucyna2_00429</name>
</gene>
<dbReference type="EMBL" id="JPSP01000003">
    <property type="protein sequence ID" value="KFF41800.1"/>
    <property type="molecule type" value="Genomic_DNA"/>
</dbReference>
<feature type="domain" description="TM2" evidence="6">
    <location>
        <begin position="30"/>
        <end position="65"/>
    </location>
</feature>
<feature type="transmembrane region" description="Helical" evidence="5">
    <location>
        <begin position="49"/>
        <end position="70"/>
    </location>
</feature>
<accession>A0A086CHY6</accession>
<dbReference type="AlphaFoldDB" id="A0A086CHY6"/>
<keyword evidence="3 5" id="KW-1133">Transmembrane helix</keyword>
<dbReference type="Pfam" id="PF05154">
    <property type="entry name" value="TM2"/>
    <property type="match status" value="1"/>
</dbReference>
<comment type="subcellular location">
    <subcellularLocation>
        <location evidence="1">Membrane</location>
        <topology evidence="1">Multi-pass membrane protein</topology>
    </subcellularLocation>
</comment>
<name>A0A086CHY6_9CHRO</name>
<evidence type="ECO:0000256" key="1">
    <source>
        <dbReference type="ARBA" id="ARBA00004141"/>
    </source>
</evidence>
<dbReference type="PATRIC" id="fig|1527444.3.peg.411"/>
<evidence type="ECO:0000256" key="4">
    <source>
        <dbReference type="ARBA" id="ARBA00023136"/>
    </source>
</evidence>